<dbReference type="InterPro" id="IPR036380">
    <property type="entry name" value="Isochorismatase-like_sf"/>
</dbReference>
<comment type="caution">
    <text evidence="2">The sequence shown here is derived from an EMBL/GenBank/DDBJ whole genome shotgun (WGS) entry which is preliminary data.</text>
</comment>
<evidence type="ECO:0000313" key="3">
    <source>
        <dbReference type="Proteomes" id="UP000263642"/>
    </source>
</evidence>
<dbReference type="AlphaFoldDB" id="A0A3D3RC67"/>
<evidence type="ECO:0000313" key="2">
    <source>
        <dbReference type="EMBL" id="HCO26413.1"/>
    </source>
</evidence>
<dbReference type="Gene3D" id="3.40.50.850">
    <property type="entry name" value="Isochorismatase-like"/>
    <property type="match status" value="1"/>
</dbReference>
<dbReference type="SUPFAM" id="SSF52499">
    <property type="entry name" value="Isochorismatase-like hydrolases"/>
    <property type="match status" value="1"/>
</dbReference>
<dbReference type="EMBL" id="DQAY01000158">
    <property type="protein sequence ID" value="HCO26413.1"/>
    <property type="molecule type" value="Genomic_DNA"/>
</dbReference>
<accession>A0A3D3RC67</accession>
<proteinExistence type="predicted"/>
<name>A0A3D3RC67_9PLAN</name>
<organism evidence="2 3">
    <name type="scientific">Gimesia maris</name>
    <dbReference type="NCBI Taxonomy" id="122"/>
    <lineage>
        <taxon>Bacteria</taxon>
        <taxon>Pseudomonadati</taxon>
        <taxon>Planctomycetota</taxon>
        <taxon>Planctomycetia</taxon>
        <taxon>Planctomycetales</taxon>
        <taxon>Planctomycetaceae</taxon>
        <taxon>Gimesia</taxon>
    </lineage>
</organism>
<dbReference type="Pfam" id="PF00857">
    <property type="entry name" value="Isochorismatase"/>
    <property type="match status" value="1"/>
</dbReference>
<gene>
    <name evidence="2" type="ORF">DIT97_26610</name>
</gene>
<sequence>MLDSASSAPPKTQEENVMTQLRNGNVSFFCLAVILCSAFQSVPADEPPRVYQNRLKLIKNPKPLLADHPTFVQPIEEVRRYAAPILVDEEGADLSVRAWRFSYNARGIIEMPNRLRADKTAVIMVHPWGIDDGQGWRTPEPAGVCDFCTPTKNHLAAQHTRTVIDPFLKRMRPQVSLTMFSLIAPVDPIRKKLYRTFDYQPTEEERAEAKKQLKARLDSLPYKGQPLIETLTLSSDRPVIDYFRQFPGLMSGDQYNGKGFWNVPVPVTADVTVHKDDVLIFDQEGYEPLKKFLNKHGIRHILLTGYATDMCFCKTTAGYENLSKDFNVFLVGDATLATFPANSSPRYATNAHISFASINHLITQVSWIKKLEK</sequence>
<reference evidence="2 3" key="1">
    <citation type="journal article" date="2018" name="Nat. Biotechnol.">
        <title>A standardized bacterial taxonomy based on genome phylogeny substantially revises the tree of life.</title>
        <authorList>
            <person name="Parks D.H."/>
            <person name="Chuvochina M."/>
            <person name="Waite D.W."/>
            <person name="Rinke C."/>
            <person name="Skarshewski A."/>
            <person name="Chaumeil P.A."/>
            <person name="Hugenholtz P."/>
        </authorList>
    </citation>
    <scope>NUCLEOTIDE SEQUENCE [LARGE SCALE GENOMIC DNA]</scope>
    <source>
        <strain evidence="2">UBA9375</strain>
    </source>
</reference>
<dbReference type="Proteomes" id="UP000263642">
    <property type="component" value="Unassembled WGS sequence"/>
</dbReference>
<evidence type="ECO:0000259" key="1">
    <source>
        <dbReference type="Pfam" id="PF00857"/>
    </source>
</evidence>
<dbReference type="InterPro" id="IPR000868">
    <property type="entry name" value="Isochorismatase-like_dom"/>
</dbReference>
<feature type="domain" description="Isochorismatase-like" evidence="1">
    <location>
        <begin position="269"/>
        <end position="341"/>
    </location>
</feature>
<protein>
    <recommendedName>
        <fullName evidence="1">Isochorismatase-like domain-containing protein</fullName>
    </recommendedName>
</protein>